<dbReference type="SMART" id="SM01007">
    <property type="entry name" value="Aldolase_II"/>
    <property type="match status" value="1"/>
</dbReference>
<protein>
    <submittedName>
        <fullName evidence="4">Class II aldolase/adducin family protein</fullName>
    </submittedName>
</protein>
<dbReference type="RefSeq" id="WP_353649480.1">
    <property type="nucleotide sequence ID" value="NZ_CP159218.1"/>
</dbReference>
<evidence type="ECO:0000256" key="2">
    <source>
        <dbReference type="ARBA" id="ARBA00023239"/>
    </source>
</evidence>
<dbReference type="GO" id="GO:0016832">
    <property type="term" value="F:aldehyde-lyase activity"/>
    <property type="evidence" value="ECO:0007669"/>
    <property type="project" value="TreeGrafter"/>
</dbReference>
<dbReference type="EMBL" id="CP159218">
    <property type="protein sequence ID" value="XCG63865.1"/>
    <property type="molecule type" value="Genomic_DNA"/>
</dbReference>
<dbReference type="AlphaFoldDB" id="A0AAU8DNV8"/>
<name>A0AAU8DNV8_9ACTN</name>
<dbReference type="InterPro" id="IPR001303">
    <property type="entry name" value="Aldolase_II/adducin_N"/>
</dbReference>
<organism evidence="4">
    <name type="scientific">Nakamurella sp. A5-74</name>
    <dbReference type="NCBI Taxonomy" id="3158264"/>
    <lineage>
        <taxon>Bacteria</taxon>
        <taxon>Bacillati</taxon>
        <taxon>Actinomycetota</taxon>
        <taxon>Actinomycetes</taxon>
        <taxon>Nakamurellales</taxon>
        <taxon>Nakamurellaceae</taxon>
        <taxon>Nakamurella</taxon>
    </lineage>
</organism>
<accession>A0AAU8DNV8</accession>
<feature type="domain" description="Class II aldolase/adducin N-terminal" evidence="3">
    <location>
        <begin position="1"/>
        <end position="180"/>
    </location>
</feature>
<dbReference type="PANTHER" id="PTHR22789:SF0">
    <property type="entry name" value="3-OXO-TETRONATE 4-PHOSPHATE DECARBOXYLASE-RELATED"/>
    <property type="match status" value="1"/>
</dbReference>
<dbReference type="GO" id="GO:0019323">
    <property type="term" value="P:pentose catabolic process"/>
    <property type="evidence" value="ECO:0007669"/>
    <property type="project" value="TreeGrafter"/>
</dbReference>
<dbReference type="InterPro" id="IPR036409">
    <property type="entry name" value="Aldolase_II/adducin_N_sf"/>
</dbReference>
<evidence type="ECO:0000256" key="1">
    <source>
        <dbReference type="ARBA" id="ARBA00022723"/>
    </source>
</evidence>
<dbReference type="GO" id="GO:0046872">
    <property type="term" value="F:metal ion binding"/>
    <property type="evidence" value="ECO:0007669"/>
    <property type="project" value="UniProtKB-KW"/>
</dbReference>
<dbReference type="GO" id="GO:0005829">
    <property type="term" value="C:cytosol"/>
    <property type="evidence" value="ECO:0007669"/>
    <property type="project" value="TreeGrafter"/>
</dbReference>
<dbReference type="Gene3D" id="3.40.225.10">
    <property type="entry name" value="Class II aldolase/adducin N-terminal domain"/>
    <property type="match status" value="1"/>
</dbReference>
<evidence type="ECO:0000313" key="4">
    <source>
        <dbReference type="EMBL" id="XCG63865.1"/>
    </source>
</evidence>
<keyword evidence="1" id="KW-0479">Metal-binding</keyword>
<keyword evidence="2" id="KW-0456">Lyase</keyword>
<evidence type="ECO:0000259" key="3">
    <source>
        <dbReference type="SMART" id="SM01007"/>
    </source>
</evidence>
<dbReference type="InterPro" id="IPR050197">
    <property type="entry name" value="Aldolase_class_II_sugar_metab"/>
</dbReference>
<dbReference type="SUPFAM" id="SSF53639">
    <property type="entry name" value="AraD/HMP-PK domain-like"/>
    <property type="match status" value="1"/>
</dbReference>
<gene>
    <name evidence="4" type="ORF">ABLG96_00485</name>
</gene>
<sequence length="226" mass="23818">MRVVHAGAALAVAGQQDLVWGHVAIRDPQGRGAWLKAAGWGFDEVNPDRVVLVDWAGKVIEGAGRPHIESHIHLGVFRARSDVDASVHTHSAAVNAFSALDVPMRAISHDGVLFTDPQVPRSPLPADLISSSALGDALAVALGAGRACLMPRHGLVAVGTDEAEAVMHAVLLASACAVMLQAMAAGNVLSWSDADEVSAKRAHVWPRSQLVAGYDHLVRLAADRRR</sequence>
<proteinExistence type="predicted"/>
<dbReference type="PANTHER" id="PTHR22789">
    <property type="entry name" value="FUCULOSE PHOSPHATE ALDOLASE"/>
    <property type="match status" value="1"/>
</dbReference>
<dbReference type="Pfam" id="PF00596">
    <property type="entry name" value="Aldolase_II"/>
    <property type="match status" value="1"/>
</dbReference>
<reference evidence="4" key="1">
    <citation type="submission" date="2024-05" db="EMBL/GenBank/DDBJ databases">
        <authorList>
            <person name="Cai S.Y."/>
            <person name="Jin L.M."/>
            <person name="Li H.R."/>
        </authorList>
    </citation>
    <scope>NUCLEOTIDE SEQUENCE</scope>
    <source>
        <strain evidence="4">A5-74</strain>
    </source>
</reference>